<feature type="domain" description="Integrase catalytic" evidence="4">
    <location>
        <begin position="819"/>
        <end position="977"/>
    </location>
</feature>
<evidence type="ECO:0000256" key="1">
    <source>
        <dbReference type="ARBA" id="ARBA00010879"/>
    </source>
</evidence>
<gene>
    <name evidence="5" type="ORF">QQF64_009686</name>
</gene>
<evidence type="ECO:0000313" key="5">
    <source>
        <dbReference type="EMBL" id="KAL1259109.1"/>
    </source>
</evidence>
<dbReference type="CDD" id="cd01647">
    <property type="entry name" value="RT_LTR"/>
    <property type="match status" value="1"/>
</dbReference>
<dbReference type="InterPro" id="IPR036397">
    <property type="entry name" value="RNaseH_sf"/>
</dbReference>
<dbReference type="InterPro" id="IPR043128">
    <property type="entry name" value="Rev_trsase/Diguanyl_cyclase"/>
</dbReference>
<dbReference type="InterPro" id="IPR041588">
    <property type="entry name" value="Integrase_H2C2"/>
</dbReference>
<dbReference type="SUPFAM" id="SSF53098">
    <property type="entry name" value="Ribonuclease H-like"/>
    <property type="match status" value="1"/>
</dbReference>
<dbReference type="Proteomes" id="UP001558613">
    <property type="component" value="Unassembled WGS sequence"/>
</dbReference>
<sequence>MAEELQQLREQLEQLRLENERLKQQPQVGGLASVVSSSAPEGNVQRRQQAIYVPRERKCSKFSGKVSSGSPSLEDWIEEVESCIRGRHMSELDKAMFVYDHLEGEARTEIKFRPGDVKGNVTEIFTVLRELYSSSVSYVILQQQFFDRKQKEGESLQEFSHALMGLMDKVRKANSNVVSDYQVVLRDQFCENVQDHTLRRELKRLLRQDSSLNLLDLRKEAMRWVEEGQPQRNRSSKVAPYSFETQVVSTCEENRVVRVQGKTPVRVAAGTMTMIPVTCPQVSGAVVEFLLEPPRSEENTLPEGLLLSPSLVYAERGLVYAPIVNVGSTEIWVAPRCIIGTVQVVKVLSAPGPRLQVCPENVYSAQVFVHQAEYLPSGNIDLPSLEGLSEQEVEQVKQLLNRYQVIFSTTEGDIGCTALIKHEIPLVDDKPVRQPYRRIPPSQYESKRDGTIRMCVDYRQLNSKTRKDAYPLPRIEESLDALTGARWFSTLDLASGYNQVEVAEEHLIRLEEVFKRLLQEGLKIKLSKCNFFQKQVKYLGHLVSEQGVATDPDKVAAVKEWSRPVHLAELRSFLGFSSYYRRFIEGFAKLAKPLHELTSNFGALEQRWLSQLASFIFVIKYRPGRVNQNADALSRQAMNNVLPGIEVPQVLQQQLRERSPEQVVSTSEVAALPGCLHQDLSYLQKVDPIIGPIVKAWGAGSVLGPSELSGMDRAVKELARQWDRLREKDGCLYRLSYTPDGHREIYQLLLPQKLQREVFSSLHDNHGHQGKDRTAELVKRRCYWPGMMRDVEKWCRECQRCILAKAVQPKVRSFMGTLQASRPHEILAIDFTLLEPASDGRENVLVLTDVFSKFTQAIPTRDQRASTVAEVLVRHWFHLFGVPCRLHSDQGRNFESNLIGQLCKVYGVHKSRTTAYHPQGNGQCERFNRTLHDLLRTLPQDKKKRWPQHLPQLVYAYNTTVHHSTGMSPYFLMFGCEPKLPVDFLLNNQEEISETPEQWIVEHQGRLQAAYGEVQERLREKVARRNRSYKGRINDYGFREGELVYLKNHHRGRHKIQDVYDSCLYKVVREPGEQGAVYSVAPVSQAGPVKQVHRMEMRKALMWILLCLK</sequence>
<dbReference type="InterPro" id="IPR048270">
    <property type="entry name" value="PNMA_C"/>
</dbReference>
<dbReference type="PANTHER" id="PTHR37984">
    <property type="entry name" value="PROTEIN CBG26694"/>
    <property type="match status" value="1"/>
</dbReference>
<dbReference type="PROSITE" id="PS50994">
    <property type="entry name" value="INTEGRASE"/>
    <property type="match status" value="1"/>
</dbReference>
<dbReference type="Gene3D" id="3.10.10.10">
    <property type="entry name" value="HIV Type 1 Reverse Transcriptase, subunit A, domain 1"/>
    <property type="match status" value="1"/>
</dbReference>
<proteinExistence type="inferred from homology"/>
<name>A0ABR3M5A0_9TELE</name>
<dbReference type="Pfam" id="PF14893">
    <property type="entry name" value="PNMA"/>
    <property type="match status" value="1"/>
</dbReference>
<dbReference type="Pfam" id="PF17921">
    <property type="entry name" value="Integrase_H2C2"/>
    <property type="match status" value="1"/>
</dbReference>
<evidence type="ECO:0000259" key="4">
    <source>
        <dbReference type="PROSITE" id="PS50994"/>
    </source>
</evidence>
<dbReference type="Pfam" id="PF00078">
    <property type="entry name" value="RVT_1"/>
    <property type="match status" value="1"/>
</dbReference>
<dbReference type="SUPFAM" id="SSF56672">
    <property type="entry name" value="DNA/RNA polymerases"/>
    <property type="match status" value="1"/>
</dbReference>
<dbReference type="Gene3D" id="1.10.340.70">
    <property type="match status" value="1"/>
</dbReference>
<reference evidence="5 6" key="1">
    <citation type="submission" date="2023-09" db="EMBL/GenBank/DDBJ databases">
        <authorList>
            <person name="Wang M."/>
        </authorList>
    </citation>
    <scope>NUCLEOTIDE SEQUENCE [LARGE SCALE GENOMIC DNA]</scope>
    <source>
        <strain evidence="5">GT-2023</strain>
        <tissue evidence="5">Liver</tissue>
    </source>
</reference>
<dbReference type="EC" id="3.1.26.4" evidence="2"/>
<evidence type="ECO:0000256" key="3">
    <source>
        <dbReference type="ARBA" id="ARBA00039658"/>
    </source>
</evidence>
<comment type="caution">
    <text evidence="5">The sequence shown here is derived from an EMBL/GenBank/DDBJ whole genome shotgun (WGS) entry which is preliminary data.</text>
</comment>
<dbReference type="InterPro" id="IPR012337">
    <property type="entry name" value="RNaseH-like_sf"/>
</dbReference>
<dbReference type="InterPro" id="IPR000477">
    <property type="entry name" value="RT_dom"/>
</dbReference>
<dbReference type="InterPro" id="IPR050951">
    <property type="entry name" value="Retrovirus_Pol_polyprotein"/>
</dbReference>
<comment type="similarity">
    <text evidence="1">Belongs to the beta type-B retroviral polymerase family. HERV class-II K(HML-2) pol subfamily.</text>
</comment>
<dbReference type="InterPro" id="IPR043502">
    <property type="entry name" value="DNA/RNA_pol_sf"/>
</dbReference>
<dbReference type="InterPro" id="IPR001584">
    <property type="entry name" value="Integrase_cat-core"/>
</dbReference>
<dbReference type="PANTHER" id="PTHR37984:SF15">
    <property type="entry name" value="INTEGRASE CATALYTIC DOMAIN-CONTAINING PROTEIN"/>
    <property type="match status" value="1"/>
</dbReference>
<dbReference type="Gene3D" id="3.30.70.270">
    <property type="match status" value="3"/>
</dbReference>
<evidence type="ECO:0000256" key="2">
    <source>
        <dbReference type="ARBA" id="ARBA00012180"/>
    </source>
</evidence>
<dbReference type="Gene3D" id="3.30.420.10">
    <property type="entry name" value="Ribonuclease H-like superfamily/Ribonuclease H"/>
    <property type="match status" value="1"/>
</dbReference>
<protein>
    <recommendedName>
        <fullName evidence="3">Gypsy retrotransposon integrase-like protein 1</fullName>
        <ecNumber evidence="2">3.1.26.4</ecNumber>
    </recommendedName>
</protein>
<dbReference type="Pfam" id="PF00665">
    <property type="entry name" value="rve"/>
    <property type="match status" value="1"/>
</dbReference>
<evidence type="ECO:0000313" key="6">
    <source>
        <dbReference type="Proteomes" id="UP001558613"/>
    </source>
</evidence>
<organism evidence="5 6">
    <name type="scientific">Cirrhinus molitorella</name>
    <name type="common">mud carp</name>
    <dbReference type="NCBI Taxonomy" id="172907"/>
    <lineage>
        <taxon>Eukaryota</taxon>
        <taxon>Metazoa</taxon>
        <taxon>Chordata</taxon>
        <taxon>Craniata</taxon>
        <taxon>Vertebrata</taxon>
        <taxon>Euteleostomi</taxon>
        <taxon>Actinopterygii</taxon>
        <taxon>Neopterygii</taxon>
        <taxon>Teleostei</taxon>
        <taxon>Ostariophysi</taxon>
        <taxon>Cypriniformes</taxon>
        <taxon>Cyprinidae</taxon>
        <taxon>Labeoninae</taxon>
        <taxon>Labeonini</taxon>
        <taxon>Cirrhinus</taxon>
    </lineage>
</organism>
<accession>A0ABR3M5A0</accession>
<keyword evidence="6" id="KW-1185">Reference proteome</keyword>
<dbReference type="EMBL" id="JAYMGO010000016">
    <property type="protein sequence ID" value="KAL1259109.1"/>
    <property type="molecule type" value="Genomic_DNA"/>
</dbReference>